<dbReference type="EC" id="2.3.2.23" evidence="3"/>
<reference evidence="12" key="1">
    <citation type="submission" date="2025-08" db="UniProtKB">
        <authorList>
            <consortium name="Ensembl"/>
        </authorList>
    </citation>
    <scope>IDENTIFICATION</scope>
</reference>
<keyword evidence="9" id="KW-0234">DNA repair</keyword>
<proteinExistence type="inferred from homology"/>
<evidence type="ECO:0000256" key="4">
    <source>
        <dbReference type="ARBA" id="ARBA00022679"/>
    </source>
</evidence>
<dbReference type="FunFam" id="3.10.110.10:FF:000062">
    <property type="entry name" value="Ubiquitin-conjugating enzyme E2 B"/>
    <property type="match status" value="1"/>
</dbReference>
<dbReference type="Gene3D" id="3.10.110.10">
    <property type="entry name" value="Ubiquitin Conjugating Enzyme"/>
    <property type="match status" value="1"/>
</dbReference>
<evidence type="ECO:0000256" key="1">
    <source>
        <dbReference type="ARBA" id="ARBA00000485"/>
    </source>
</evidence>
<keyword evidence="13" id="KW-1185">Reference proteome</keyword>
<dbReference type="InterPro" id="IPR023313">
    <property type="entry name" value="UBQ-conjugating_AS"/>
</dbReference>
<keyword evidence="7 10" id="KW-0833">Ubl conjugation pathway</keyword>
<evidence type="ECO:0000313" key="13">
    <source>
        <dbReference type="Proteomes" id="UP000694427"/>
    </source>
</evidence>
<keyword evidence="8 10" id="KW-0067">ATP-binding</keyword>
<reference evidence="12" key="2">
    <citation type="submission" date="2025-09" db="UniProtKB">
        <authorList>
            <consortium name="Ensembl"/>
        </authorList>
    </citation>
    <scope>IDENTIFICATION</scope>
</reference>
<evidence type="ECO:0000256" key="6">
    <source>
        <dbReference type="ARBA" id="ARBA00022763"/>
    </source>
</evidence>
<evidence type="ECO:0000313" key="12">
    <source>
        <dbReference type="Ensembl" id="ENSCCRP00010030323.1"/>
    </source>
</evidence>
<feature type="domain" description="UBC core" evidence="11">
    <location>
        <begin position="39"/>
        <end position="185"/>
    </location>
</feature>
<dbReference type="PROSITE" id="PS00183">
    <property type="entry name" value="UBC_1"/>
    <property type="match status" value="1"/>
</dbReference>
<dbReference type="Pfam" id="PF00179">
    <property type="entry name" value="UQ_con"/>
    <property type="match status" value="1"/>
</dbReference>
<keyword evidence="6" id="KW-0227">DNA damage</keyword>
<comment type="pathway">
    <text evidence="2">Protein modification; protein ubiquitination.</text>
</comment>
<dbReference type="AlphaFoldDB" id="A0A8C1JC93"/>
<evidence type="ECO:0000256" key="7">
    <source>
        <dbReference type="ARBA" id="ARBA00022786"/>
    </source>
</evidence>
<evidence type="ECO:0000256" key="3">
    <source>
        <dbReference type="ARBA" id="ARBA00012486"/>
    </source>
</evidence>
<comment type="similarity">
    <text evidence="10">Belongs to the ubiquitin-conjugating enzyme family.</text>
</comment>
<dbReference type="InterPro" id="IPR000608">
    <property type="entry name" value="UBC"/>
</dbReference>
<accession>A0A8C1JC93</accession>
<evidence type="ECO:0000259" key="11">
    <source>
        <dbReference type="PROSITE" id="PS50127"/>
    </source>
</evidence>
<dbReference type="InterPro" id="IPR016135">
    <property type="entry name" value="UBQ-conjugating_enzyme/RWD"/>
</dbReference>
<evidence type="ECO:0000256" key="5">
    <source>
        <dbReference type="ARBA" id="ARBA00022741"/>
    </source>
</evidence>
<dbReference type="SUPFAM" id="SSF54495">
    <property type="entry name" value="UBC-like"/>
    <property type="match status" value="1"/>
</dbReference>
<dbReference type="SMART" id="SM00212">
    <property type="entry name" value="UBCc"/>
    <property type="match status" value="1"/>
</dbReference>
<organism evidence="12 13">
    <name type="scientific">Cyprinus carpio</name>
    <name type="common">Common carp</name>
    <dbReference type="NCBI Taxonomy" id="7962"/>
    <lineage>
        <taxon>Eukaryota</taxon>
        <taxon>Metazoa</taxon>
        <taxon>Chordata</taxon>
        <taxon>Craniata</taxon>
        <taxon>Vertebrata</taxon>
        <taxon>Euteleostomi</taxon>
        <taxon>Actinopterygii</taxon>
        <taxon>Neopterygii</taxon>
        <taxon>Teleostei</taxon>
        <taxon>Ostariophysi</taxon>
        <taxon>Cypriniformes</taxon>
        <taxon>Cyprinidae</taxon>
        <taxon>Cyprininae</taxon>
        <taxon>Cyprinus</taxon>
    </lineage>
</organism>
<keyword evidence="4" id="KW-0808">Transferase</keyword>
<name>A0A8C1JC93_CYPCA</name>
<dbReference type="GO" id="GO:0006281">
    <property type="term" value="P:DNA repair"/>
    <property type="evidence" value="ECO:0007669"/>
    <property type="project" value="UniProtKB-KW"/>
</dbReference>
<comment type="catalytic activity">
    <reaction evidence="1">
        <text>S-ubiquitinyl-[E1 ubiquitin-activating enzyme]-L-cysteine + [E2 ubiquitin-conjugating enzyme]-L-cysteine = [E1 ubiquitin-activating enzyme]-L-cysteine + S-ubiquitinyl-[E2 ubiquitin-conjugating enzyme]-L-cysteine.</text>
        <dbReference type="EC" id="2.3.2.23"/>
    </reaction>
</comment>
<dbReference type="Proteomes" id="UP000694427">
    <property type="component" value="Unplaced"/>
</dbReference>
<evidence type="ECO:0000256" key="10">
    <source>
        <dbReference type="RuleBase" id="RU362109"/>
    </source>
</evidence>
<dbReference type="CDD" id="cd23790">
    <property type="entry name" value="UBCc_UBE2A_2B"/>
    <property type="match status" value="1"/>
</dbReference>
<keyword evidence="5 10" id="KW-0547">Nucleotide-binding</keyword>
<dbReference type="Ensembl" id="ENSCCRT00010033240.1">
    <property type="protein sequence ID" value="ENSCCRP00010030323.1"/>
    <property type="gene ID" value="ENSCCRG00010012934.1"/>
</dbReference>
<dbReference type="GO" id="GO:0061631">
    <property type="term" value="F:ubiquitin conjugating enzyme activity"/>
    <property type="evidence" value="ECO:0007669"/>
    <property type="project" value="UniProtKB-EC"/>
</dbReference>
<protein>
    <recommendedName>
        <fullName evidence="3">E2 ubiquitin-conjugating enzyme</fullName>
        <ecNumber evidence="3">2.3.2.23</ecNumber>
    </recommendedName>
</protein>
<dbReference type="GO" id="GO:0005524">
    <property type="term" value="F:ATP binding"/>
    <property type="evidence" value="ECO:0007669"/>
    <property type="project" value="UniProtKB-UniRule"/>
</dbReference>
<evidence type="ECO:0000256" key="8">
    <source>
        <dbReference type="ARBA" id="ARBA00022840"/>
    </source>
</evidence>
<dbReference type="PROSITE" id="PS50127">
    <property type="entry name" value="UBC_2"/>
    <property type="match status" value="1"/>
</dbReference>
<dbReference type="PANTHER" id="PTHR24067">
    <property type="entry name" value="UBIQUITIN-CONJUGATING ENZYME E2"/>
    <property type="match status" value="1"/>
</dbReference>
<evidence type="ECO:0000256" key="2">
    <source>
        <dbReference type="ARBA" id="ARBA00004906"/>
    </source>
</evidence>
<sequence>MGVITLLHFHNNISYYVRILIYSFLLCPDQPAVCPLQKTRHIPLFIFVCRLQEDPPTGVSGAPSENNIMLWNAVIFGPVGTPFEDGTFKLVIEFSEEYPNKPPTVRFISKMFHPNVYADGSICLDILQNRWSPTYDVSSILTSIQSLLDEPNPNSPANSQAAQLYQENKREYEKRVSAIVEQSWLDS</sequence>
<dbReference type="InterPro" id="IPR050113">
    <property type="entry name" value="Ub_conjugating_enzyme"/>
</dbReference>
<evidence type="ECO:0000256" key="9">
    <source>
        <dbReference type="ARBA" id="ARBA00023204"/>
    </source>
</evidence>